<proteinExistence type="predicted"/>
<accession>A0ABR4HVF2</accession>
<evidence type="ECO:0000313" key="2">
    <source>
        <dbReference type="EMBL" id="KAL2819470.1"/>
    </source>
</evidence>
<reference evidence="2 3" key="1">
    <citation type="submission" date="2024-07" db="EMBL/GenBank/DDBJ databases">
        <title>Section-level genome sequencing and comparative genomics of Aspergillus sections Usti and Cavernicolus.</title>
        <authorList>
            <consortium name="Lawrence Berkeley National Laboratory"/>
            <person name="Nybo J.L."/>
            <person name="Vesth T.C."/>
            <person name="Theobald S."/>
            <person name="Frisvad J.C."/>
            <person name="Larsen T.O."/>
            <person name="Kjaerboelling I."/>
            <person name="Rothschild-Mancinelli K."/>
            <person name="Lyhne E.K."/>
            <person name="Kogle M.E."/>
            <person name="Barry K."/>
            <person name="Clum A."/>
            <person name="Na H."/>
            <person name="Ledsgaard L."/>
            <person name="Lin J."/>
            <person name="Lipzen A."/>
            <person name="Kuo A."/>
            <person name="Riley R."/>
            <person name="Mondo S."/>
            <person name="Labutti K."/>
            <person name="Haridas S."/>
            <person name="Pangalinan J."/>
            <person name="Salamov A.A."/>
            <person name="Simmons B.A."/>
            <person name="Magnuson J.K."/>
            <person name="Chen J."/>
            <person name="Drula E."/>
            <person name="Henrissat B."/>
            <person name="Wiebenga A."/>
            <person name="Lubbers R.J."/>
            <person name="Gomes A.C."/>
            <person name="Makela M.R."/>
            <person name="Stajich J."/>
            <person name="Grigoriev I.V."/>
            <person name="Mortensen U.H."/>
            <person name="De Vries R.P."/>
            <person name="Baker S.E."/>
            <person name="Andersen M.R."/>
        </authorList>
    </citation>
    <scope>NUCLEOTIDE SEQUENCE [LARGE SCALE GENOMIC DNA]</scope>
    <source>
        <strain evidence="2 3">CBS 588.65</strain>
    </source>
</reference>
<comment type="caution">
    <text evidence="2">The sequence shown here is derived from an EMBL/GenBank/DDBJ whole genome shotgun (WGS) entry which is preliminary data.</text>
</comment>
<protein>
    <submittedName>
        <fullName evidence="2">Uncharacterized protein</fullName>
    </submittedName>
</protein>
<name>A0ABR4HVF2_9EURO</name>
<keyword evidence="3" id="KW-1185">Reference proteome</keyword>
<evidence type="ECO:0000256" key="1">
    <source>
        <dbReference type="SAM" id="MobiDB-lite"/>
    </source>
</evidence>
<evidence type="ECO:0000313" key="3">
    <source>
        <dbReference type="Proteomes" id="UP001610334"/>
    </source>
</evidence>
<gene>
    <name evidence="2" type="ORF">BJX63DRAFT_382138</name>
</gene>
<organism evidence="2 3">
    <name type="scientific">Aspergillus granulosus</name>
    <dbReference type="NCBI Taxonomy" id="176169"/>
    <lineage>
        <taxon>Eukaryota</taxon>
        <taxon>Fungi</taxon>
        <taxon>Dikarya</taxon>
        <taxon>Ascomycota</taxon>
        <taxon>Pezizomycotina</taxon>
        <taxon>Eurotiomycetes</taxon>
        <taxon>Eurotiomycetidae</taxon>
        <taxon>Eurotiales</taxon>
        <taxon>Aspergillaceae</taxon>
        <taxon>Aspergillus</taxon>
        <taxon>Aspergillus subgen. Nidulantes</taxon>
    </lineage>
</organism>
<dbReference type="Proteomes" id="UP001610334">
    <property type="component" value="Unassembled WGS sequence"/>
</dbReference>
<dbReference type="EMBL" id="JBFXLT010000010">
    <property type="protein sequence ID" value="KAL2819470.1"/>
    <property type="molecule type" value="Genomic_DNA"/>
</dbReference>
<feature type="region of interest" description="Disordered" evidence="1">
    <location>
        <begin position="1"/>
        <end position="40"/>
    </location>
</feature>
<sequence>MCQTCPWSIPSPTDIPDTRFPDTMHTPAIMPPSRTSTPPSVALLSAKSPEKGFGLPSFTAPPGWTASPSSPVYYEEWDGADSEGQTIARRYGLQPGQPVMEDNEAWTTIFQSGDKFYIWERIGDEVCEIISRDIREIAFVMSQSELRELATKPLIQIE</sequence>